<name>A0A9P5P8Y5_9AGAR</name>
<dbReference type="AlphaFoldDB" id="A0A9P5P8Y5"/>
<proteinExistence type="predicted"/>
<dbReference type="Proteomes" id="UP000772434">
    <property type="component" value="Unassembled WGS sequence"/>
</dbReference>
<reference evidence="1" key="1">
    <citation type="submission" date="2020-11" db="EMBL/GenBank/DDBJ databases">
        <authorList>
            <consortium name="DOE Joint Genome Institute"/>
            <person name="Ahrendt S."/>
            <person name="Riley R."/>
            <person name="Andreopoulos W."/>
            <person name="Labutti K."/>
            <person name="Pangilinan J."/>
            <person name="Ruiz-Duenas F.J."/>
            <person name="Barrasa J.M."/>
            <person name="Sanchez-Garcia M."/>
            <person name="Camarero S."/>
            <person name="Miyauchi S."/>
            <person name="Serrano A."/>
            <person name="Linde D."/>
            <person name="Babiker R."/>
            <person name="Drula E."/>
            <person name="Ayuso-Fernandez I."/>
            <person name="Pacheco R."/>
            <person name="Padilla G."/>
            <person name="Ferreira P."/>
            <person name="Barriuso J."/>
            <person name="Kellner H."/>
            <person name="Castanera R."/>
            <person name="Alfaro M."/>
            <person name="Ramirez L."/>
            <person name="Pisabarro A.G."/>
            <person name="Kuo A."/>
            <person name="Tritt A."/>
            <person name="Lipzen A."/>
            <person name="He G."/>
            <person name="Yan M."/>
            <person name="Ng V."/>
            <person name="Cullen D."/>
            <person name="Martin F."/>
            <person name="Rosso M.-N."/>
            <person name="Henrissat B."/>
            <person name="Hibbett D."/>
            <person name="Martinez A.T."/>
            <person name="Grigoriev I.V."/>
        </authorList>
    </citation>
    <scope>NUCLEOTIDE SEQUENCE</scope>
    <source>
        <strain evidence="1">AH 40177</strain>
    </source>
</reference>
<sequence>VDDKDPRIIYSAGGWTEAGALGFECDTTSHGSNGANATATFSFNGVAVQVFGTVSANSSPMSTYQVDGLPATMYIFNATGQTTYRVQFYTSPLLSAGNHTLIITALENDNFRLWLDYLLYYPSTNVL</sequence>
<organism evidence="1 2">
    <name type="scientific">Rhodocollybia butyracea</name>
    <dbReference type="NCBI Taxonomy" id="206335"/>
    <lineage>
        <taxon>Eukaryota</taxon>
        <taxon>Fungi</taxon>
        <taxon>Dikarya</taxon>
        <taxon>Basidiomycota</taxon>
        <taxon>Agaricomycotina</taxon>
        <taxon>Agaricomycetes</taxon>
        <taxon>Agaricomycetidae</taxon>
        <taxon>Agaricales</taxon>
        <taxon>Marasmiineae</taxon>
        <taxon>Omphalotaceae</taxon>
        <taxon>Rhodocollybia</taxon>
    </lineage>
</organism>
<keyword evidence="2" id="KW-1185">Reference proteome</keyword>
<accession>A0A9P5P8Y5</accession>
<evidence type="ECO:0000313" key="2">
    <source>
        <dbReference type="Proteomes" id="UP000772434"/>
    </source>
</evidence>
<dbReference type="OrthoDB" id="3265734at2759"/>
<dbReference type="EMBL" id="JADNRY010000470">
    <property type="protein sequence ID" value="KAF9049679.1"/>
    <property type="molecule type" value="Genomic_DNA"/>
</dbReference>
<feature type="non-terminal residue" evidence="1">
    <location>
        <position position="1"/>
    </location>
</feature>
<protein>
    <submittedName>
        <fullName evidence="1">Uncharacterized protein</fullName>
    </submittedName>
</protein>
<feature type="non-terminal residue" evidence="1">
    <location>
        <position position="127"/>
    </location>
</feature>
<dbReference type="Gene3D" id="2.60.120.260">
    <property type="entry name" value="Galactose-binding domain-like"/>
    <property type="match status" value="1"/>
</dbReference>
<gene>
    <name evidence="1" type="ORF">BDP27DRAFT_1147254</name>
</gene>
<comment type="caution">
    <text evidence="1">The sequence shown here is derived from an EMBL/GenBank/DDBJ whole genome shotgun (WGS) entry which is preliminary data.</text>
</comment>
<evidence type="ECO:0000313" key="1">
    <source>
        <dbReference type="EMBL" id="KAF9049679.1"/>
    </source>
</evidence>